<feature type="domain" description="RES" evidence="1">
    <location>
        <begin position="15"/>
        <end position="140"/>
    </location>
</feature>
<dbReference type="PATRIC" id="fig|1619313.3.peg.1838"/>
<dbReference type="SMART" id="SM00953">
    <property type="entry name" value="RES"/>
    <property type="match status" value="1"/>
</dbReference>
<dbReference type="InterPro" id="IPR014914">
    <property type="entry name" value="RES_dom"/>
</dbReference>
<dbReference type="EMBL" id="LN907827">
    <property type="protein sequence ID" value="CUU24004.1"/>
    <property type="molecule type" value="Genomic_DNA"/>
</dbReference>
<keyword evidence="3" id="KW-1185">Reference proteome</keyword>
<proteinExistence type="predicted"/>
<protein>
    <recommendedName>
        <fullName evidence="1">RES domain-containing protein</fullName>
    </recommendedName>
</protein>
<gene>
    <name evidence="2" type="ORF">EM595_1770</name>
</gene>
<evidence type="ECO:0000313" key="2">
    <source>
        <dbReference type="EMBL" id="CUU24004.1"/>
    </source>
</evidence>
<dbReference type="RefSeq" id="WP_067430520.1">
    <property type="nucleotide sequence ID" value="NZ_JBQRBZ010000001.1"/>
</dbReference>
<dbReference type="OrthoDB" id="9789501at2"/>
<reference evidence="3" key="1">
    <citation type="submission" date="2015-11" db="EMBL/GenBank/DDBJ databases">
        <authorList>
            <person name="Blom J."/>
        </authorList>
    </citation>
    <scope>NUCLEOTIDE SEQUENCE [LARGE SCALE GENOMIC DNA]</scope>
</reference>
<dbReference type="Proteomes" id="UP000059419">
    <property type="component" value="Chromosome 1"/>
</dbReference>
<dbReference type="Pfam" id="PF08808">
    <property type="entry name" value="RES"/>
    <property type="match status" value="1"/>
</dbReference>
<accession>A0A0U5GLI6</accession>
<dbReference type="AlphaFoldDB" id="A0A0U5GLI6"/>
<sequence length="156" mass="17135">MKLYRLTKTRYLSSAWSGYGAREGGGRWNNVGVSMVYASETASLTMLEILVHLQSAATLDAYTLLCVEVPDGLIQWIDVTQLPENWRAAEAPAALREIGDAWISSGESVALRIPSALSPVEHNFLLNPDHPAFTELASRASHIPFMFDSRFGTAHS</sequence>
<organism evidence="2 3">
    <name type="scientific">Duffyella gerundensis</name>
    <dbReference type="NCBI Taxonomy" id="1619313"/>
    <lineage>
        <taxon>Bacteria</taxon>
        <taxon>Pseudomonadati</taxon>
        <taxon>Pseudomonadota</taxon>
        <taxon>Gammaproteobacteria</taxon>
        <taxon>Enterobacterales</taxon>
        <taxon>Erwiniaceae</taxon>
        <taxon>Duffyella</taxon>
    </lineage>
</organism>
<dbReference type="KEGG" id="ege:EM595_1770"/>
<evidence type="ECO:0000313" key="3">
    <source>
        <dbReference type="Proteomes" id="UP000059419"/>
    </source>
</evidence>
<name>A0A0U5GLI6_9GAMM</name>
<evidence type="ECO:0000259" key="1">
    <source>
        <dbReference type="SMART" id="SM00953"/>
    </source>
</evidence>